<proteinExistence type="predicted"/>
<accession>A0A2K3KJW8</accession>
<dbReference type="EMBL" id="ASHM01099308">
    <property type="protein sequence ID" value="PNX66543.1"/>
    <property type="molecule type" value="Genomic_DNA"/>
</dbReference>
<feature type="transmembrane region" description="Helical" evidence="1">
    <location>
        <begin position="12"/>
        <end position="42"/>
    </location>
</feature>
<keyword evidence="1" id="KW-0472">Membrane</keyword>
<keyword evidence="1" id="KW-1133">Transmembrane helix</keyword>
<evidence type="ECO:0000256" key="1">
    <source>
        <dbReference type="SAM" id="Phobius"/>
    </source>
</evidence>
<protein>
    <submittedName>
        <fullName evidence="2">Uncharacterized protein</fullName>
    </submittedName>
</protein>
<gene>
    <name evidence="2" type="ORF">L195_g055149</name>
</gene>
<comment type="caution">
    <text evidence="2">The sequence shown here is derived from an EMBL/GenBank/DDBJ whole genome shotgun (WGS) entry which is preliminary data.</text>
</comment>
<organism evidence="2 3">
    <name type="scientific">Trifolium pratense</name>
    <name type="common">Red clover</name>
    <dbReference type="NCBI Taxonomy" id="57577"/>
    <lineage>
        <taxon>Eukaryota</taxon>
        <taxon>Viridiplantae</taxon>
        <taxon>Streptophyta</taxon>
        <taxon>Embryophyta</taxon>
        <taxon>Tracheophyta</taxon>
        <taxon>Spermatophyta</taxon>
        <taxon>Magnoliopsida</taxon>
        <taxon>eudicotyledons</taxon>
        <taxon>Gunneridae</taxon>
        <taxon>Pentapetalae</taxon>
        <taxon>rosids</taxon>
        <taxon>fabids</taxon>
        <taxon>Fabales</taxon>
        <taxon>Fabaceae</taxon>
        <taxon>Papilionoideae</taxon>
        <taxon>50 kb inversion clade</taxon>
        <taxon>NPAAA clade</taxon>
        <taxon>Hologalegina</taxon>
        <taxon>IRL clade</taxon>
        <taxon>Trifolieae</taxon>
        <taxon>Trifolium</taxon>
    </lineage>
</organism>
<keyword evidence="1" id="KW-0812">Transmembrane</keyword>
<reference evidence="2 3" key="1">
    <citation type="journal article" date="2014" name="Am. J. Bot.">
        <title>Genome assembly and annotation for red clover (Trifolium pratense; Fabaceae).</title>
        <authorList>
            <person name="Istvanek J."/>
            <person name="Jaros M."/>
            <person name="Krenek A."/>
            <person name="Repkova J."/>
        </authorList>
    </citation>
    <scope>NUCLEOTIDE SEQUENCE [LARGE SCALE GENOMIC DNA]</scope>
    <source>
        <strain evidence="3">cv. Tatra</strain>
        <tissue evidence="2">Young leaves</tissue>
    </source>
</reference>
<evidence type="ECO:0000313" key="2">
    <source>
        <dbReference type="EMBL" id="PNX66543.1"/>
    </source>
</evidence>
<feature type="non-terminal residue" evidence="2">
    <location>
        <position position="1"/>
    </location>
</feature>
<name>A0A2K3KJW8_TRIPR</name>
<dbReference type="AlphaFoldDB" id="A0A2K3KJW8"/>
<evidence type="ECO:0000313" key="3">
    <source>
        <dbReference type="Proteomes" id="UP000236291"/>
    </source>
</evidence>
<reference evidence="2 3" key="2">
    <citation type="journal article" date="2017" name="Front. Plant Sci.">
        <title>Gene Classification and Mining of Molecular Markers Useful in Red Clover (Trifolium pratense) Breeding.</title>
        <authorList>
            <person name="Istvanek J."/>
            <person name="Dluhosova J."/>
            <person name="Dluhos P."/>
            <person name="Patkova L."/>
            <person name="Nedelnik J."/>
            <person name="Repkova J."/>
        </authorList>
    </citation>
    <scope>NUCLEOTIDE SEQUENCE [LARGE SCALE GENOMIC DNA]</scope>
    <source>
        <strain evidence="3">cv. Tatra</strain>
        <tissue evidence="2">Young leaves</tissue>
    </source>
</reference>
<sequence>RLLATDTMSEAQMVVTFCLCVCIAVVFDILPLVLCICVIVVAGFGVREWLLLGFVPVVLVHLELE</sequence>
<dbReference type="Proteomes" id="UP000236291">
    <property type="component" value="Unassembled WGS sequence"/>
</dbReference>